<feature type="chain" id="PRO_5005246710" description="Lipoprotein" evidence="2">
    <location>
        <begin position="19"/>
        <end position="87"/>
    </location>
</feature>
<evidence type="ECO:0000256" key="2">
    <source>
        <dbReference type="SAM" id="SignalP"/>
    </source>
</evidence>
<dbReference type="Proteomes" id="UP000036027">
    <property type="component" value="Unassembled WGS sequence"/>
</dbReference>
<feature type="signal peptide" evidence="2">
    <location>
        <begin position="1"/>
        <end position="18"/>
    </location>
</feature>
<reference evidence="3 4" key="1">
    <citation type="submission" date="2014-11" db="EMBL/GenBank/DDBJ databases">
        <title>Genome of a novel goose pathogen.</title>
        <authorList>
            <person name="Hansen C.M."/>
            <person name="Hueffer K."/>
            <person name="Choi S.C."/>
        </authorList>
    </citation>
    <scope>NUCLEOTIDE SEQUENCE [LARGE SCALE GENOMIC DNA]</scope>
    <source>
        <strain evidence="3 4">KH1503</strain>
    </source>
</reference>
<feature type="region of interest" description="Disordered" evidence="1">
    <location>
        <begin position="65"/>
        <end position="87"/>
    </location>
</feature>
<evidence type="ECO:0000313" key="4">
    <source>
        <dbReference type="Proteomes" id="UP000036027"/>
    </source>
</evidence>
<organism evidence="3 4">
    <name type="scientific">Neisseria arctica</name>
    <dbReference type="NCBI Taxonomy" id="1470200"/>
    <lineage>
        <taxon>Bacteria</taxon>
        <taxon>Pseudomonadati</taxon>
        <taxon>Pseudomonadota</taxon>
        <taxon>Betaproteobacteria</taxon>
        <taxon>Neisseriales</taxon>
        <taxon>Neisseriaceae</taxon>
        <taxon>Neisseria</taxon>
    </lineage>
</organism>
<sequence>MKKLLATTALIMMLSACASNDAKQEQQSSHPQGANPAVEQALQECQQTTGAGQDRAAFDACMKEKGFERPAEQQPAATSEAAASAAN</sequence>
<evidence type="ECO:0000256" key="1">
    <source>
        <dbReference type="SAM" id="MobiDB-lite"/>
    </source>
</evidence>
<keyword evidence="4" id="KW-1185">Reference proteome</keyword>
<dbReference type="PATRIC" id="fig|1470200.3.peg.2550"/>
<proteinExistence type="predicted"/>
<gene>
    <name evidence="3" type="ORF">PL75_06645</name>
</gene>
<dbReference type="AlphaFoldDB" id="A0A0J0YRL3"/>
<dbReference type="RefSeq" id="WP_047761138.1">
    <property type="nucleotide sequence ID" value="NZ_CP091510.1"/>
</dbReference>
<feature type="region of interest" description="Disordered" evidence="1">
    <location>
        <begin position="19"/>
        <end position="39"/>
    </location>
</feature>
<comment type="caution">
    <text evidence="3">The sequence shown here is derived from an EMBL/GenBank/DDBJ whole genome shotgun (WGS) entry which is preliminary data.</text>
</comment>
<protein>
    <recommendedName>
        <fullName evidence="5">Lipoprotein</fullName>
    </recommendedName>
</protein>
<dbReference type="PROSITE" id="PS51257">
    <property type="entry name" value="PROKAR_LIPOPROTEIN"/>
    <property type="match status" value="1"/>
</dbReference>
<dbReference type="EMBL" id="JTDO01000009">
    <property type="protein sequence ID" value="KLT72752.1"/>
    <property type="molecule type" value="Genomic_DNA"/>
</dbReference>
<evidence type="ECO:0008006" key="5">
    <source>
        <dbReference type="Google" id="ProtNLM"/>
    </source>
</evidence>
<evidence type="ECO:0000313" key="3">
    <source>
        <dbReference type="EMBL" id="KLT72752.1"/>
    </source>
</evidence>
<accession>A0A0J0YRL3</accession>
<keyword evidence="2" id="KW-0732">Signal</keyword>
<name>A0A0J0YRL3_9NEIS</name>
<dbReference type="OrthoDB" id="8605139at2"/>
<feature type="compositionally biased region" description="Low complexity" evidence="1">
    <location>
        <begin position="72"/>
        <end position="87"/>
    </location>
</feature>